<reference evidence="2" key="1">
    <citation type="submission" date="2021-01" db="EMBL/GenBank/DDBJ databases">
        <authorList>
            <person name="Corre E."/>
            <person name="Pelletier E."/>
            <person name="Niang G."/>
            <person name="Scheremetjew M."/>
            <person name="Finn R."/>
            <person name="Kale V."/>
            <person name="Holt S."/>
            <person name="Cochrane G."/>
            <person name="Meng A."/>
            <person name="Brown T."/>
            <person name="Cohen L."/>
        </authorList>
    </citation>
    <scope>NUCLEOTIDE SEQUENCE</scope>
    <source>
        <strain evidence="2">CCMP3105</strain>
    </source>
</reference>
<protein>
    <submittedName>
        <fullName evidence="2">Uncharacterized protein</fullName>
    </submittedName>
</protein>
<dbReference type="AlphaFoldDB" id="A0A7S4VPA6"/>
<evidence type="ECO:0000256" key="1">
    <source>
        <dbReference type="SAM" id="MobiDB-lite"/>
    </source>
</evidence>
<proteinExistence type="predicted"/>
<dbReference type="EMBL" id="HBNR01080427">
    <property type="protein sequence ID" value="CAE4657367.1"/>
    <property type="molecule type" value="Transcribed_RNA"/>
</dbReference>
<sequence>MPKITRLMQDSAQLNRKRSSALLREFVAGRDRRCTPCRCLRSRSSAQASWRSKYNNCAMTSMASPSVILPVRNTSRCLWASSPMTTAPTDLGVASRLAAPRSAQAAPRRRGGRPHSCQGSESCGRSSRERTP</sequence>
<gene>
    <name evidence="2" type="ORF">AMON00008_LOCUS57444</name>
</gene>
<name>A0A7S4VPA6_9DINO</name>
<accession>A0A7S4VPA6</accession>
<organism evidence="2">
    <name type="scientific">Alexandrium monilatum</name>
    <dbReference type="NCBI Taxonomy" id="311494"/>
    <lineage>
        <taxon>Eukaryota</taxon>
        <taxon>Sar</taxon>
        <taxon>Alveolata</taxon>
        <taxon>Dinophyceae</taxon>
        <taxon>Gonyaulacales</taxon>
        <taxon>Pyrocystaceae</taxon>
        <taxon>Alexandrium</taxon>
    </lineage>
</organism>
<feature type="compositionally biased region" description="Low complexity" evidence="1">
    <location>
        <begin position="94"/>
        <end position="106"/>
    </location>
</feature>
<feature type="compositionally biased region" description="Low complexity" evidence="1">
    <location>
        <begin position="116"/>
        <end position="125"/>
    </location>
</feature>
<evidence type="ECO:0000313" key="2">
    <source>
        <dbReference type="EMBL" id="CAE4657367.1"/>
    </source>
</evidence>
<feature type="region of interest" description="Disordered" evidence="1">
    <location>
        <begin position="86"/>
        <end position="132"/>
    </location>
</feature>